<gene>
    <name evidence="2" type="ORF">D0435_05285</name>
</gene>
<evidence type="ECO:0000313" key="3">
    <source>
        <dbReference type="Proteomes" id="UP000446866"/>
    </source>
</evidence>
<dbReference type="Proteomes" id="UP000446866">
    <property type="component" value="Unassembled WGS sequence"/>
</dbReference>
<feature type="domain" description="DNA mimic protein DMP19 C-terminal" evidence="1">
    <location>
        <begin position="67"/>
        <end position="177"/>
    </location>
</feature>
<name>A0A845QJY2_9FIRM</name>
<dbReference type="AlphaFoldDB" id="A0A845QJY2"/>
<sequence length="184" mass="21532">MGIIRNILAARKMIKEAEAEAKKYKEMTEEEFYALDDDEFYEGVQAIIAAETIYLEPEDCLKSIGGALRTFYILDYFDMEMQNGGLCQFFVNSSRAVAPYVGEALKEIGADEYYNLYHSFCEENQIDLTELDSYSIERLEDYAEQLQRQPFDEFDDAYYALYEKEPLCNKMAEYMKKQEIGREI</sequence>
<dbReference type="Pfam" id="PF14300">
    <property type="entry name" value="DMP19"/>
    <property type="match status" value="1"/>
</dbReference>
<proteinExistence type="predicted"/>
<dbReference type="InterPro" id="IPR025402">
    <property type="entry name" value="DMP19_C"/>
</dbReference>
<comment type="caution">
    <text evidence="2">The sequence shown here is derived from an EMBL/GenBank/DDBJ whole genome shotgun (WGS) entry which is preliminary data.</text>
</comment>
<protein>
    <submittedName>
        <fullName evidence="2">DUF4375 domain-containing protein</fullName>
    </submittedName>
</protein>
<keyword evidence="3" id="KW-1185">Reference proteome</keyword>
<dbReference type="Gene3D" id="1.20.1420.60">
    <property type="match status" value="1"/>
</dbReference>
<organism evidence="2 3">
    <name type="scientific">Anaerotruncus colihominis</name>
    <dbReference type="NCBI Taxonomy" id="169435"/>
    <lineage>
        <taxon>Bacteria</taxon>
        <taxon>Bacillati</taxon>
        <taxon>Bacillota</taxon>
        <taxon>Clostridia</taxon>
        <taxon>Eubacteriales</taxon>
        <taxon>Oscillospiraceae</taxon>
        <taxon>Anaerotruncus</taxon>
    </lineage>
</organism>
<dbReference type="RefSeq" id="WP_160201348.1">
    <property type="nucleotide sequence ID" value="NZ_QXWK01000009.1"/>
</dbReference>
<accession>A0A845QJY2</accession>
<evidence type="ECO:0000313" key="2">
    <source>
        <dbReference type="EMBL" id="NBH61063.1"/>
    </source>
</evidence>
<dbReference type="EMBL" id="QXWK01000009">
    <property type="protein sequence ID" value="NBH61063.1"/>
    <property type="molecule type" value="Genomic_DNA"/>
</dbReference>
<reference evidence="2 3" key="1">
    <citation type="submission" date="2018-08" db="EMBL/GenBank/DDBJ databases">
        <title>Murine metabolic-syndrome-specific gut microbial biobank.</title>
        <authorList>
            <person name="Liu C."/>
        </authorList>
    </citation>
    <scope>NUCLEOTIDE SEQUENCE [LARGE SCALE GENOMIC DNA]</scope>
    <source>
        <strain evidence="2 3">28</strain>
    </source>
</reference>
<evidence type="ECO:0000259" key="1">
    <source>
        <dbReference type="Pfam" id="PF14300"/>
    </source>
</evidence>